<proteinExistence type="predicted"/>
<dbReference type="Proteomes" id="UP000018720">
    <property type="component" value="Unassembled WGS sequence"/>
</dbReference>
<accession>A0ABN0HA96</accession>
<evidence type="ECO:0008006" key="3">
    <source>
        <dbReference type="Google" id="ProtNLM"/>
    </source>
</evidence>
<protein>
    <recommendedName>
        <fullName evidence="3">DUF1564 family protein</fullName>
    </recommendedName>
</protein>
<evidence type="ECO:0000313" key="2">
    <source>
        <dbReference type="Proteomes" id="UP000018720"/>
    </source>
</evidence>
<evidence type="ECO:0000313" key="1">
    <source>
        <dbReference type="EMBL" id="EJZ42553.1"/>
    </source>
</evidence>
<dbReference type="EMBL" id="AHOM02000004">
    <property type="protein sequence ID" value="EJZ42553.1"/>
    <property type="molecule type" value="Genomic_DNA"/>
</dbReference>
<name>A0ABN0HA96_9LEPT</name>
<organism evidence="1 2">
    <name type="scientific">Leptospira licerasiae str. MMD4847</name>
    <dbReference type="NCBI Taxonomy" id="1049971"/>
    <lineage>
        <taxon>Bacteria</taxon>
        <taxon>Pseudomonadati</taxon>
        <taxon>Spirochaetota</taxon>
        <taxon>Spirochaetia</taxon>
        <taxon>Leptospirales</taxon>
        <taxon>Leptospiraceae</taxon>
        <taxon>Leptospira</taxon>
    </lineage>
</organism>
<keyword evidence="2" id="KW-1185">Reference proteome</keyword>
<reference evidence="1 2" key="1">
    <citation type="submission" date="2012-08" db="EMBL/GenBank/DDBJ databases">
        <authorList>
            <person name="Harkins D.M."/>
            <person name="Durkin A.S."/>
            <person name="Selengut J.D."/>
            <person name="Sanka R."/>
            <person name="DePew J."/>
            <person name="Purushe J."/>
            <person name="Matthias M.A."/>
            <person name="Vinetz J.M."/>
            <person name="Sutton G.G."/>
            <person name="Nelson W.C."/>
            <person name="Fouts D.E."/>
        </authorList>
    </citation>
    <scope>NUCLEOTIDE SEQUENCE [LARGE SCALE GENOMIC DNA]</scope>
    <source>
        <strain evidence="1 2">MMD4847</strain>
    </source>
</reference>
<comment type="caution">
    <text evidence="1">The sequence shown here is derived from an EMBL/GenBank/DDBJ whole genome shotgun (WGS) entry which is preliminary data.</text>
</comment>
<gene>
    <name evidence="1" type="ORF">LEP1GSC178_3529</name>
</gene>
<sequence>MGHRRFLIRISLFYPKLMSDSKIRAIFGEYNWFVRPIDTILFIRKFLLRTYTSDSK</sequence>